<keyword evidence="3" id="KW-0479">Metal-binding</keyword>
<keyword evidence="6" id="KW-0482">Metalloprotease</keyword>
<evidence type="ECO:0000313" key="10">
    <source>
        <dbReference type="EMBL" id="RJF90493.1"/>
    </source>
</evidence>
<feature type="signal peptide" evidence="8">
    <location>
        <begin position="1"/>
        <end position="25"/>
    </location>
</feature>
<dbReference type="Gene3D" id="2.70.70.10">
    <property type="entry name" value="Glucose Permease (Domain IIA)"/>
    <property type="match status" value="1"/>
</dbReference>
<dbReference type="GO" id="GO:0006508">
    <property type="term" value="P:proteolysis"/>
    <property type="evidence" value="ECO:0007669"/>
    <property type="project" value="UniProtKB-KW"/>
</dbReference>
<dbReference type="Pfam" id="PF01551">
    <property type="entry name" value="Peptidase_M23"/>
    <property type="match status" value="1"/>
</dbReference>
<feature type="region of interest" description="Disordered" evidence="7">
    <location>
        <begin position="254"/>
        <end position="281"/>
    </location>
</feature>
<evidence type="ECO:0000259" key="9">
    <source>
        <dbReference type="Pfam" id="PF01551"/>
    </source>
</evidence>
<dbReference type="PANTHER" id="PTHR21666">
    <property type="entry name" value="PEPTIDASE-RELATED"/>
    <property type="match status" value="1"/>
</dbReference>
<dbReference type="CDD" id="cd12797">
    <property type="entry name" value="M23_peptidase"/>
    <property type="match status" value="1"/>
</dbReference>
<evidence type="ECO:0000313" key="11">
    <source>
        <dbReference type="Proteomes" id="UP000286100"/>
    </source>
</evidence>
<organism evidence="10 11">
    <name type="scientific">Sphingomonas cavernae</name>
    <dbReference type="NCBI Taxonomy" id="2320861"/>
    <lineage>
        <taxon>Bacteria</taxon>
        <taxon>Pseudomonadati</taxon>
        <taxon>Pseudomonadota</taxon>
        <taxon>Alphaproteobacteria</taxon>
        <taxon>Sphingomonadales</taxon>
        <taxon>Sphingomonadaceae</taxon>
        <taxon>Sphingomonas</taxon>
    </lineage>
</organism>
<evidence type="ECO:0000256" key="7">
    <source>
        <dbReference type="SAM" id="MobiDB-lite"/>
    </source>
</evidence>
<dbReference type="PANTHER" id="PTHR21666:SF288">
    <property type="entry name" value="CELL DIVISION PROTEIN YTFB"/>
    <property type="match status" value="1"/>
</dbReference>
<keyword evidence="2" id="KW-0645">Protease</keyword>
<evidence type="ECO:0000256" key="5">
    <source>
        <dbReference type="ARBA" id="ARBA00022833"/>
    </source>
</evidence>
<dbReference type="AlphaFoldDB" id="A0A418WKC4"/>
<keyword evidence="8" id="KW-0732">Signal</keyword>
<dbReference type="SUPFAM" id="SSF51261">
    <property type="entry name" value="Duplicated hybrid motif"/>
    <property type="match status" value="1"/>
</dbReference>
<keyword evidence="5" id="KW-0862">Zinc</keyword>
<dbReference type="GO" id="GO:0046872">
    <property type="term" value="F:metal ion binding"/>
    <property type="evidence" value="ECO:0007669"/>
    <property type="project" value="UniProtKB-KW"/>
</dbReference>
<dbReference type="GO" id="GO:0004222">
    <property type="term" value="F:metalloendopeptidase activity"/>
    <property type="evidence" value="ECO:0007669"/>
    <property type="project" value="TreeGrafter"/>
</dbReference>
<sequence length="398" mass="42408">MKRAAIWGGIAALGLGLGVATLSPAATTLKDEQRALIKAKQDALIAHQRSLQFEHDAVAERDEAIRARRLAAAVAARIQEAEAGIAAAEARIAIVSRLQAEQRSRLAEKQDAIVKLVAALQTMARRPPVLALVRPGSTRDVVHVRSLLATVMPVVEERTAGLREEVARGRALRRTADLAAASLREGRQKLQTERVALARMEAEHRVRAQRFANSAMFEADRAIALGEAARDITELMDELEDAAVTRETLASLPGPLLRPRVPGSAAHAPVDRQRAEPSNPRYRLPVVGDVVTGLGEVSAAGTRARGITLQTAPGAQVVAPTSGRIAFAASYRGYGQIVIIDHGGGVTTLITGMSRLGVKVGDNVEQGSPLGRARADRPMITVELRRDGQPVDIAPLVS</sequence>
<name>A0A418WKC4_9SPHN</name>
<dbReference type="RefSeq" id="WP_119761734.1">
    <property type="nucleotide sequence ID" value="NZ_QYUM01000003.1"/>
</dbReference>
<dbReference type="InterPro" id="IPR016047">
    <property type="entry name" value="M23ase_b-sheet_dom"/>
</dbReference>
<evidence type="ECO:0000256" key="6">
    <source>
        <dbReference type="ARBA" id="ARBA00023049"/>
    </source>
</evidence>
<dbReference type="Proteomes" id="UP000286100">
    <property type="component" value="Unassembled WGS sequence"/>
</dbReference>
<dbReference type="InterPro" id="IPR011055">
    <property type="entry name" value="Dup_hybrid_motif"/>
</dbReference>
<keyword evidence="11" id="KW-1185">Reference proteome</keyword>
<protein>
    <submittedName>
        <fullName evidence="10">Metalloendopeptidase</fullName>
    </submittedName>
</protein>
<proteinExistence type="predicted"/>
<comment type="caution">
    <text evidence="10">The sequence shown here is derived from an EMBL/GenBank/DDBJ whole genome shotgun (WGS) entry which is preliminary data.</text>
</comment>
<evidence type="ECO:0000256" key="1">
    <source>
        <dbReference type="ARBA" id="ARBA00001947"/>
    </source>
</evidence>
<evidence type="ECO:0000256" key="2">
    <source>
        <dbReference type="ARBA" id="ARBA00022670"/>
    </source>
</evidence>
<feature type="chain" id="PRO_5019380450" evidence="8">
    <location>
        <begin position="26"/>
        <end position="398"/>
    </location>
</feature>
<evidence type="ECO:0000256" key="4">
    <source>
        <dbReference type="ARBA" id="ARBA00022801"/>
    </source>
</evidence>
<dbReference type="EMBL" id="QYUM01000003">
    <property type="protein sequence ID" value="RJF90493.1"/>
    <property type="molecule type" value="Genomic_DNA"/>
</dbReference>
<evidence type="ECO:0000256" key="3">
    <source>
        <dbReference type="ARBA" id="ARBA00022723"/>
    </source>
</evidence>
<evidence type="ECO:0000256" key="8">
    <source>
        <dbReference type="SAM" id="SignalP"/>
    </source>
</evidence>
<dbReference type="InterPro" id="IPR050570">
    <property type="entry name" value="Cell_wall_metabolism_enzyme"/>
</dbReference>
<feature type="compositionally biased region" description="Low complexity" evidence="7">
    <location>
        <begin position="254"/>
        <end position="263"/>
    </location>
</feature>
<feature type="domain" description="M23ase beta-sheet core" evidence="9">
    <location>
        <begin position="304"/>
        <end position="392"/>
    </location>
</feature>
<gene>
    <name evidence="10" type="ORF">D3876_09655</name>
</gene>
<keyword evidence="4" id="KW-0378">Hydrolase</keyword>
<comment type="cofactor">
    <cofactor evidence="1">
        <name>Zn(2+)</name>
        <dbReference type="ChEBI" id="CHEBI:29105"/>
    </cofactor>
</comment>
<reference evidence="10 11" key="1">
    <citation type="submission" date="2018-09" db="EMBL/GenBank/DDBJ databases">
        <authorList>
            <person name="Zhu H."/>
        </authorList>
    </citation>
    <scope>NUCLEOTIDE SEQUENCE [LARGE SCALE GENOMIC DNA]</scope>
    <source>
        <strain evidence="10 11">K2R01-6</strain>
    </source>
</reference>
<dbReference type="OrthoDB" id="9809144at2"/>
<accession>A0A418WKC4</accession>